<organism evidence="1 2">
    <name type="scientific">Blastococcus brunescens</name>
    <dbReference type="NCBI Taxonomy" id="1564165"/>
    <lineage>
        <taxon>Bacteria</taxon>
        <taxon>Bacillati</taxon>
        <taxon>Actinomycetota</taxon>
        <taxon>Actinomycetes</taxon>
        <taxon>Geodermatophilales</taxon>
        <taxon>Geodermatophilaceae</taxon>
        <taxon>Blastococcus</taxon>
    </lineage>
</organism>
<evidence type="ECO:0000313" key="1">
    <source>
        <dbReference type="EMBL" id="WRL65291.1"/>
    </source>
</evidence>
<gene>
    <name evidence="1" type="ORF">U6N30_06455</name>
</gene>
<dbReference type="EMBL" id="CP141261">
    <property type="protein sequence ID" value="WRL65291.1"/>
    <property type="molecule type" value="Genomic_DNA"/>
</dbReference>
<sequence length="138" mass="14939">MGYFGKLAYSDGRWTFGGPTAVPFLLVDVHDSDVATIDYRSVDASGGRFYLGYEPRIYFEEPDAGDPVDTQAEAQGFTRWVKDAAGTDVDPDDVRRLMAAPDGAPPAEDVVEEAVEKLLALAGLPLPEWPTDEDMPAG</sequence>
<dbReference type="RefSeq" id="WP_324276615.1">
    <property type="nucleotide sequence ID" value="NZ_CP141261.1"/>
</dbReference>
<dbReference type="Proteomes" id="UP001324287">
    <property type="component" value="Chromosome"/>
</dbReference>
<name>A0ABZ1B3A7_9ACTN</name>
<reference evidence="1 2" key="1">
    <citation type="submission" date="2023-12" db="EMBL/GenBank/DDBJ databases">
        <title>Blastococcus brunescens sp. nov., an actonobacterium isolated from sandstone collected in sahara desert.</title>
        <authorList>
            <person name="Gtari M."/>
            <person name="Ghodhbane F."/>
        </authorList>
    </citation>
    <scope>NUCLEOTIDE SEQUENCE [LARGE SCALE GENOMIC DNA]</scope>
    <source>
        <strain evidence="1 2">BMG 8361</strain>
    </source>
</reference>
<accession>A0ABZ1B3A7</accession>
<evidence type="ECO:0008006" key="3">
    <source>
        <dbReference type="Google" id="ProtNLM"/>
    </source>
</evidence>
<proteinExistence type="predicted"/>
<protein>
    <recommendedName>
        <fullName evidence="3">DUF402 domain-containing protein</fullName>
    </recommendedName>
</protein>
<keyword evidence="2" id="KW-1185">Reference proteome</keyword>
<evidence type="ECO:0000313" key="2">
    <source>
        <dbReference type="Proteomes" id="UP001324287"/>
    </source>
</evidence>